<dbReference type="InterPro" id="IPR028081">
    <property type="entry name" value="Leu-bd"/>
</dbReference>
<protein>
    <submittedName>
        <fullName evidence="6">Penicillin-binding protein activator</fullName>
    </submittedName>
</protein>
<name>A0ABT1XQD2_9SPHN</name>
<keyword evidence="2" id="KW-0732">Signal</keyword>
<evidence type="ECO:0000256" key="2">
    <source>
        <dbReference type="ARBA" id="ARBA00022729"/>
    </source>
</evidence>
<keyword evidence="3" id="KW-0029">Amino-acid transport</keyword>
<evidence type="ECO:0000256" key="4">
    <source>
        <dbReference type="SAM" id="MobiDB-lite"/>
    </source>
</evidence>
<dbReference type="Pfam" id="PF13458">
    <property type="entry name" value="Peripla_BP_6"/>
    <property type="match status" value="1"/>
</dbReference>
<dbReference type="InterPro" id="IPR028082">
    <property type="entry name" value="Peripla_BP_I"/>
</dbReference>
<proteinExistence type="inferred from homology"/>
<gene>
    <name evidence="6" type="ORF">NSO95_07935</name>
</gene>
<dbReference type="PANTHER" id="PTHR30483:SF6">
    <property type="entry name" value="PERIPLASMIC BINDING PROTEIN OF ABC TRANSPORTER FOR NATURAL AMINO ACIDS"/>
    <property type="match status" value="1"/>
</dbReference>
<dbReference type="Gene3D" id="3.40.50.2300">
    <property type="match status" value="2"/>
</dbReference>
<evidence type="ECO:0000259" key="5">
    <source>
        <dbReference type="Pfam" id="PF13458"/>
    </source>
</evidence>
<evidence type="ECO:0000256" key="3">
    <source>
        <dbReference type="ARBA" id="ARBA00022970"/>
    </source>
</evidence>
<comment type="caution">
    <text evidence="6">The sequence shown here is derived from an EMBL/GenBank/DDBJ whole genome shotgun (WGS) entry which is preliminary data.</text>
</comment>
<dbReference type="RefSeq" id="WP_257595652.1">
    <property type="nucleotide sequence ID" value="NZ_JANKHH010000004.1"/>
</dbReference>
<keyword evidence="7" id="KW-1185">Reference proteome</keyword>
<reference evidence="6 7" key="1">
    <citation type="submission" date="2022-08" db="EMBL/GenBank/DDBJ databases">
        <title>Polyphasic taxonomy analysis of Qipengyuania sp.RS5-5.</title>
        <authorList>
            <person name="Xamxidin M."/>
            <person name="Wu M."/>
        </authorList>
    </citation>
    <scope>NUCLEOTIDE SEQUENCE [LARGE SCALE GENOMIC DNA]</scope>
    <source>
        <strain evidence="6 7">RS5-5</strain>
    </source>
</reference>
<dbReference type="PANTHER" id="PTHR30483">
    <property type="entry name" value="LEUCINE-SPECIFIC-BINDING PROTEIN"/>
    <property type="match status" value="1"/>
</dbReference>
<dbReference type="EMBL" id="JANKHH010000004">
    <property type="protein sequence ID" value="MCR2833874.1"/>
    <property type="molecule type" value="Genomic_DNA"/>
</dbReference>
<comment type="similarity">
    <text evidence="1">Belongs to the leucine-binding protein family.</text>
</comment>
<dbReference type="Proteomes" id="UP001206067">
    <property type="component" value="Unassembled WGS sequence"/>
</dbReference>
<organism evidence="6 7">
    <name type="scientific">Parerythrobacter lacustris</name>
    <dbReference type="NCBI Taxonomy" id="2969984"/>
    <lineage>
        <taxon>Bacteria</taxon>
        <taxon>Pseudomonadati</taxon>
        <taxon>Pseudomonadota</taxon>
        <taxon>Alphaproteobacteria</taxon>
        <taxon>Sphingomonadales</taxon>
        <taxon>Erythrobacteraceae</taxon>
        <taxon>Parerythrobacter</taxon>
    </lineage>
</organism>
<dbReference type="SUPFAM" id="SSF53822">
    <property type="entry name" value="Periplasmic binding protein-like I"/>
    <property type="match status" value="1"/>
</dbReference>
<feature type="domain" description="Leucine-binding protein" evidence="5">
    <location>
        <begin position="55"/>
        <end position="372"/>
    </location>
</feature>
<feature type="region of interest" description="Disordered" evidence="4">
    <location>
        <begin position="25"/>
        <end position="51"/>
    </location>
</feature>
<keyword evidence="3" id="KW-0813">Transport</keyword>
<dbReference type="InterPro" id="IPR051010">
    <property type="entry name" value="BCAA_transport"/>
</dbReference>
<dbReference type="PROSITE" id="PS51257">
    <property type="entry name" value="PROKAR_LIPOPROTEIN"/>
    <property type="match status" value="1"/>
</dbReference>
<dbReference type="CDD" id="cd06339">
    <property type="entry name" value="PBP1_YraM_LppC_lipoprotein-like"/>
    <property type="match status" value="1"/>
</dbReference>
<sequence>MKDRRGFAVIAATLFLAGCKIIPSTPTEPVSGPTPEPTTAPSENALPSGDDTRHRIALLVPMSGENGPVGNAIANAATMAILDTSATNLRITTYDTASGAREAARKAVADGNKLILGPLVAENVPQVLAEARPADVAVITFSNDASLSGADVFVMGQIPAQSVERTVDYARLNGSSNFAAIVPDGEYGKQVEAAFSTAVVNAGGKMVATERYDRGNTSIVSASQRLRQRGGFDTVLIADGSRLTAMAANELKPGGRGSALLLGTELLSGEAGVTRTPSMRGMLFSAISDTRFRRFSDSYKERFGEQPFRIATLGYDGILLTLRVARNWTVGRDFPVNQLREDGGFLGLDGPFRFKRNGVIERAMEVREIRDGQVVIVSPAPTTFGD</sequence>
<accession>A0ABT1XQD2</accession>
<evidence type="ECO:0000256" key="1">
    <source>
        <dbReference type="ARBA" id="ARBA00010062"/>
    </source>
</evidence>
<evidence type="ECO:0000313" key="7">
    <source>
        <dbReference type="Proteomes" id="UP001206067"/>
    </source>
</evidence>
<evidence type="ECO:0000313" key="6">
    <source>
        <dbReference type="EMBL" id="MCR2833874.1"/>
    </source>
</evidence>